<feature type="domain" description="Trypanosome variant surface glycoprotein B-type N-terminal" evidence="12">
    <location>
        <begin position="10"/>
        <end position="369"/>
    </location>
</feature>
<keyword evidence="4" id="KW-0336">GPI-anchor</keyword>
<evidence type="ECO:0000256" key="4">
    <source>
        <dbReference type="ARBA" id="ARBA00022622"/>
    </source>
</evidence>
<dbReference type="GO" id="GO:0005886">
    <property type="term" value="C:plasma membrane"/>
    <property type="evidence" value="ECO:0007669"/>
    <property type="project" value="UniProtKB-SubCell"/>
</dbReference>
<comment type="function">
    <text evidence="1">VSG forms a coat on the surface of the parasite. The trypanosome evades the immune response of the host by expressing a series of antigenically distinct VSGs from an estimated 1000 VSG genes.</text>
</comment>
<name>M4T2F2_9TRYP</name>
<evidence type="ECO:0000256" key="6">
    <source>
        <dbReference type="ARBA" id="ARBA00023136"/>
    </source>
</evidence>
<dbReference type="GO" id="GO:0098552">
    <property type="term" value="C:side of membrane"/>
    <property type="evidence" value="ECO:0007669"/>
    <property type="project" value="UniProtKB-KW"/>
</dbReference>
<feature type="compositionally biased region" description="Polar residues" evidence="9">
    <location>
        <begin position="400"/>
        <end position="428"/>
    </location>
</feature>
<accession>M4T2F2</accession>
<dbReference type="Pfam" id="PF13206">
    <property type="entry name" value="VSG_B"/>
    <property type="match status" value="1"/>
</dbReference>
<evidence type="ECO:0000256" key="9">
    <source>
        <dbReference type="SAM" id="MobiDB-lite"/>
    </source>
</evidence>
<evidence type="ECO:0000256" key="1">
    <source>
        <dbReference type="ARBA" id="ARBA00002523"/>
    </source>
</evidence>
<feature type="chain" id="PRO_5004058320" evidence="10">
    <location>
        <begin position="22"/>
        <end position="519"/>
    </location>
</feature>
<protein>
    <submittedName>
        <fullName evidence="13">Variant surface glycoprotein 825</fullName>
    </submittedName>
</protein>
<evidence type="ECO:0000256" key="3">
    <source>
        <dbReference type="ARBA" id="ARBA00022475"/>
    </source>
</evidence>
<feature type="compositionally biased region" description="Low complexity" evidence="9">
    <location>
        <begin position="459"/>
        <end position="469"/>
    </location>
</feature>
<dbReference type="AlphaFoldDB" id="M4T2F2"/>
<dbReference type="VEuPathDB" id="TriTrypDB:Tb427_000477800"/>
<keyword evidence="5 10" id="KW-0732">Signal</keyword>
<evidence type="ECO:0000256" key="7">
    <source>
        <dbReference type="ARBA" id="ARBA00023180"/>
    </source>
</evidence>
<feature type="region of interest" description="Disordered" evidence="9">
    <location>
        <begin position="400"/>
        <end position="471"/>
    </location>
</feature>
<feature type="compositionally biased region" description="Basic and acidic residues" evidence="9">
    <location>
        <begin position="432"/>
        <end position="448"/>
    </location>
</feature>
<sequence>MVKQLMVSTILVLLVTNKGDAAVAAGDNAATAGALCEILALAGGRSLLAQAKASYDGAHHEILDLNMSLAGQSWRSVFEEPGKKGTYPTEKPAQYKSNTDWDAKWSEWSETAQRLKDEKTMQAKLKDSKLDTRTTQQMAVAKATILHLAAEQSKLAAELARLKSANKVLTTAQLKTKLNTAIYGEDVASETTLSPEKVFDGRGGTNRAAMCDGKAATNKAKTPMATLVCICANDNTNGLPTACAAHITLTNRWASNNLPDNTVMQEIRKLCPRSKPALLTASRLKQLISAVKSRLTGNTAGMTLGKLAGGNACSGSADSGLCVKYTDIHDGGGTTADDINWIAALNQIADDIRSHEEAVATVDRIGRQLAGNNAKAKDFIAKLEQYTQAQAAILATMPQSPAQTQENQQNAKNACAQHGSNQTCTANNCKWDGTEETKGKCKPKDGEGQKTQGTGDGATGEAATGTTNAEGKKCSEKTKQEECKDGCKWENNACKDSSILVNKKFALSMVSAAFVALLF</sequence>
<proteinExistence type="predicted"/>
<dbReference type="VEuPathDB" id="TriTrypDB:Tb11.v5.1023"/>
<feature type="signal peptide" evidence="10">
    <location>
        <begin position="1"/>
        <end position="21"/>
    </location>
</feature>
<keyword evidence="7" id="KW-0325">Glycoprotein</keyword>
<feature type="domain" description="Trypanosome variant surface glycoprotein C-terminal" evidence="11">
    <location>
        <begin position="415"/>
        <end position="518"/>
    </location>
</feature>
<dbReference type="Pfam" id="PF10659">
    <property type="entry name" value="Trypan_glycop_C"/>
    <property type="match status" value="1"/>
</dbReference>
<reference evidence="13" key="1">
    <citation type="submission" date="2013-02" db="EMBL/GenBank/DDBJ databases">
        <authorList>
            <person name="Cross G.A.M."/>
            <person name="Kim H.-S."/>
            <person name="Wickstead B."/>
        </authorList>
    </citation>
    <scope>NUCLEOTIDE SEQUENCE</scope>
    <source>
        <strain evidence="13">Lister 427</strain>
    </source>
</reference>
<evidence type="ECO:0000313" key="13">
    <source>
        <dbReference type="EMBL" id="AGH61277.1"/>
    </source>
</evidence>
<evidence type="ECO:0000256" key="5">
    <source>
        <dbReference type="ARBA" id="ARBA00022729"/>
    </source>
</evidence>
<organism evidence="13">
    <name type="scientific">Trypanosoma brucei</name>
    <dbReference type="NCBI Taxonomy" id="5691"/>
    <lineage>
        <taxon>Eukaryota</taxon>
        <taxon>Discoba</taxon>
        <taxon>Euglenozoa</taxon>
        <taxon>Kinetoplastea</taxon>
        <taxon>Metakinetoplastina</taxon>
        <taxon>Trypanosomatida</taxon>
        <taxon>Trypanosomatidae</taxon>
        <taxon>Trypanosoma</taxon>
    </lineage>
</organism>
<dbReference type="EMBL" id="KC613846">
    <property type="protein sequence ID" value="AGH61277.1"/>
    <property type="molecule type" value="Genomic_DNA"/>
</dbReference>
<keyword evidence="3" id="KW-1003">Cell membrane</keyword>
<keyword evidence="8" id="KW-0449">Lipoprotein</keyword>
<evidence type="ECO:0000256" key="10">
    <source>
        <dbReference type="SAM" id="SignalP"/>
    </source>
</evidence>
<dbReference type="InterPro" id="IPR019609">
    <property type="entry name" value="Variant_surf_glycoprt_trypan_C"/>
</dbReference>
<dbReference type="VEuPathDB" id="TriTrypDB:Tb1125.11.19010"/>
<evidence type="ECO:0000256" key="2">
    <source>
        <dbReference type="ARBA" id="ARBA00004609"/>
    </source>
</evidence>
<evidence type="ECO:0000259" key="11">
    <source>
        <dbReference type="Pfam" id="PF10659"/>
    </source>
</evidence>
<comment type="subcellular location">
    <subcellularLocation>
        <location evidence="2">Cell membrane</location>
        <topology evidence="2">Lipid-anchor</topology>
        <topology evidence="2">GPI-anchor</topology>
    </subcellularLocation>
</comment>
<reference evidence="13" key="2">
    <citation type="journal article" date="2014" name="Mol. Biochem. Parasitol.">
        <title>Capturing the variant surface glycoprotein repertoire (the VSGnome) of Trypanosoma brucei Lister 427.</title>
        <authorList>
            <person name="Cross G.A."/>
            <person name="Kim H.S."/>
            <person name="Wickstead B."/>
        </authorList>
    </citation>
    <scope>NUCLEOTIDE SEQUENCE</scope>
    <source>
        <strain evidence="13">Lister 427</strain>
    </source>
</reference>
<keyword evidence="6" id="KW-0472">Membrane</keyword>
<dbReference type="InterPro" id="IPR025932">
    <property type="entry name" value="Trypano_VSG_B_N_dom"/>
</dbReference>
<evidence type="ECO:0000256" key="8">
    <source>
        <dbReference type="ARBA" id="ARBA00023288"/>
    </source>
</evidence>
<evidence type="ECO:0000259" key="12">
    <source>
        <dbReference type="Pfam" id="PF13206"/>
    </source>
</evidence>